<evidence type="ECO:0000256" key="5">
    <source>
        <dbReference type="ARBA" id="ARBA00022801"/>
    </source>
</evidence>
<dbReference type="PANTHER" id="PTHR10030">
    <property type="entry name" value="ALPHA-L-FUCOSIDASE"/>
    <property type="match status" value="1"/>
</dbReference>
<evidence type="ECO:0000256" key="3">
    <source>
        <dbReference type="ARBA" id="ARBA00012662"/>
    </source>
</evidence>
<keyword evidence="9" id="KW-1185">Reference proteome</keyword>
<dbReference type="PRINTS" id="PR00741">
    <property type="entry name" value="GLHYDRLASE29"/>
</dbReference>
<comment type="function">
    <text evidence="1">Alpha-L-fucosidase is responsible for hydrolyzing the alpha-1,6-linked fucose joined to the reducing-end N-acetylglucosamine of the carbohydrate moieties of glycoproteins.</text>
</comment>
<dbReference type="InterPro" id="IPR000933">
    <property type="entry name" value="Glyco_hydro_29"/>
</dbReference>
<dbReference type="PANTHER" id="PTHR10030:SF37">
    <property type="entry name" value="ALPHA-L-FUCOSIDASE-RELATED"/>
    <property type="match status" value="1"/>
</dbReference>
<dbReference type="SUPFAM" id="SSF51445">
    <property type="entry name" value="(Trans)glycosidases"/>
    <property type="match status" value="1"/>
</dbReference>
<dbReference type="InterPro" id="IPR017853">
    <property type="entry name" value="GH"/>
</dbReference>
<evidence type="ECO:0000256" key="6">
    <source>
        <dbReference type="ARBA" id="ARBA00023295"/>
    </source>
</evidence>
<dbReference type="SMART" id="SM00812">
    <property type="entry name" value="Alpha_L_fucos"/>
    <property type="match status" value="1"/>
</dbReference>
<evidence type="ECO:0000259" key="7">
    <source>
        <dbReference type="Pfam" id="PF01120"/>
    </source>
</evidence>
<name>A0A914ULS4_9BILA</name>
<dbReference type="Proteomes" id="UP000887566">
    <property type="component" value="Unplaced"/>
</dbReference>
<dbReference type="GO" id="GO:0006004">
    <property type="term" value="P:fucose metabolic process"/>
    <property type="evidence" value="ECO:0007669"/>
    <property type="project" value="InterPro"/>
</dbReference>
<keyword evidence="4" id="KW-0732">Signal</keyword>
<evidence type="ECO:0000313" key="9">
    <source>
        <dbReference type="Proteomes" id="UP000887566"/>
    </source>
</evidence>
<accession>A0A914ULS4</accession>
<comment type="similarity">
    <text evidence="2">Belongs to the glycosyl hydrolase 29 family.</text>
</comment>
<evidence type="ECO:0000259" key="8">
    <source>
        <dbReference type="Pfam" id="PF16757"/>
    </source>
</evidence>
<dbReference type="Pfam" id="PF16757">
    <property type="entry name" value="Fucosidase_C"/>
    <property type="match status" value="1"/>
</dbReference>
<keyword evidence="5" id="KW-0378">Hydrolase</keyword>
<proteinExistence type="inferred from homology"/>
<dbReference type="Gene3D" id="3.20.20.80">
    <property type="entry name" value="Glycosidases"/>
    <property type="match status" value="1"/>
</dbReference>
<evidence type="ECO:0000313" key="10">
    <source>
        <dbReference type="WBParaSite" id="PSAMB.scaffold10919size3745.g33721.t1"/>
    </source>
</evidence>
<dbReference type="AlphaFoldDB" id="A0A914ULS4"/>
<keyword evidence="6" id="KW-0326">Glycosidase</keyword>
<dbReference type="GO" id="GO:0004560">
    <property type="term" value="F:alpha-L-fucosidase activity"/>
    <property type="evidence" value="ECO:0007669"/>
    <property type="project" value="UniProtKB-EC"/>
</dbReference>
<protein>
    <recommendedName>
        <fullName evidence="3">alpha-L-fucosidase</fullName>
        <ecNumber evidence="3">3.2.1.51</ecNumber>
    </recommendedName>
</protein>
<dbReference type="GO" id="GO:0005764">
    <property type="term" value="C:lysosome"/>
    <property type="evidence" value="ECO:0007669"/>
    <property type="project" value="TreeGrafter"/>
</dbReference>
<dbReference type="InterPro" id="IPR031919">
    <property type="entry name" value="Fucosidase_C"/>
</dbReference>
<reference evidence="10" key="1">
    <citation type="submission" date="2022-11" db="UniProtKB">
        <authorList>
            <consortium name="WormBaseParasite"/>
        </authorList>
    </citation>
    <scope>IDENTIFICATION</scope>
</reference>
<dbReference type="GO" id="GO:0016139">
    <property type="term" value="P:glycoside catabolic process"/>
    <property type="evidence" value="ECO:0007669"/>
    <property type="project" value="TreeGrafter"/>
</dbReference>
<feature type="domain" description="Glycoside hydrolase family 29 N-terminal" evidence="7">
    <location>
        <begin position="1"/>
        <end position="260"/>
    </location>
</feature>
<evidence type="ECO:0000256" key="4">
    <source>
        <dbReference type="ARBA" id="ARBA00022729"/>
    </source>
</evidence>
<evidence type="ECO:0000256" key="1">
    <source>
        <dbReference type="ARBA" id="ARBA00004071"/>
    </source>
</evidence>
<feature type="domain" description="Alpha-L-fucosidase C-terminal" evidence="8">
    <location>
        <begin position="297"/>
        <end position="371"/>
    </location>
</feature>
<sequence>MFTAEFFDPDRFADIIKHSGAKYFVLTSKHHEGYTMYPSNYSWNWNSVDVGPHRDLVGDLKTAIIKAGGVHFGLYFSQFEWFNRLFQNDAKANFTTQSYVTDVSYPQMLEIVNSYQPEVIWSDGDWGGPDDYWKSKDFLAWLYNESPVKDSVVVNDRWGSGDLGKHGGFYTFADHFDPGHIVPHKWENCMTLDQGSWGFRRTMTAADVHPVSHLISQLARTISCGGNLLLNVGPTHDGRIVPIFEQRLRTLGRWLQTNGEAVYGTKPWIYQNDTNVWYTSTVRSSRGLNPARVFNPQDAQNTVVFAFVLDWPHDGVLVLPSIKANDKTRAQMLGHNHFLPIKPYQGGAKIALGAIDWHTLPSFDAWVIRLEFLNSEHRDPVEAAKNEGLLTSSGHPTHSLKHHARKVKHNKRVDKFNWDDLGFFF</sequence>
<organism evidence="9 10">
    <name type="scientific">Plectus sambesii</name>
    <dbReference type="NCBI Taxonomy" id="2011161"/>
    <lineage>
        <taxon>Eukaryota</taxon>
        <taxon>Metazoa</taxon>
        <taxon>Ecdysozoa</taxon>
        <taxon>Nematoda</taxon>
        <taxon>Chromadorea</taxon>
        <taxon>Plectida</taxon>
        <taxon>Plectina</taxon>
        <taxon>Plectoidea</taxon>
        <taxon>Plectidae</taxon>
        <taxon>Plectus</taxon>
    </lineage>
</organism>
<evidence type="ECO:0000256" key="2">
    <source>
        <dbReference type="ARBA" id="ARBA00007951"/>
    </source>
</evidence>
<dbReference type="WBParaSite" id="PSAMB.scaffold10919size3745.g33721.t1">
    <property type="protein sequence ID" value="PSAMB.scaffold10919size3745.g33721.t1"/>
    <property type="gene ID" value="PSAMB.scaffold10919size3745.g33721"/>
</dbReference>
<dbReference type="EC" id="3.2.1.51" evidence="3"/>
<dbReference type="InterPro" id="IPR057739">
    <property type="entry name" value="Glyco_hydro_29_N"/>
</dbReference>
<dbReference type="InterPro" id="IPR016286">
    <property type="entry name" value="FUC_metazoa-typ"/>
</dbReference>
<dbReference type="Pfam" id="PF01120">
    <property type="entry name" value="Alpha_L_fucos"/>
    <property type="match status" value="1"/>
</dbReference>